<evidence type="ECO:0000256" key="2">
    <source>
        <dbReference type="ARBA" id="ARBA00023125"/>
    </source>
</evidence>
<organism evidence="7 8">
    <name type="scientific">Novosphingobium resinovorum</name>
    <dbReference type="NCBI Taxonomy" id="158500"/>
    <lineage>
        <taxon>Bacteria</taxon>
        <taxon>Pseudomonadati</taxon>
        <taxon>Pseudomonadota</taxon>
        <taxon>Alphaproteobacteria</taxon>
        <taxon>Sphingomonadales</taxon>
        <taxon>Sphingomonadaceae</taxon>
        <taxon>Novosphingobium</taxon>
    </lineage>
</organism>
<feature type="domain" description="HTH tetR-type" evidence="6">
    <location>
        <begin position="46"/>
        <end position="106"/>
    </location>
</feature>
<evidence type="ECO:0000256" key="5">
    <source>
        <dbReference type="SAM" id="MobiDB-lite"/>
    </source>
</evidence>
<proteinExistence type="predicted"/>
<feature type="region of interest" description="Disordered" evidence="5">
    <location>
        <begin position="1"/>
        <end position="20"/>
    </location>
</feature>
<dbReference type="PANTHER" id="PTHR30055">
    <property type="entry name" value="HTH-TYPE TRANSCRIPTIONAL REGULATOR RUTR"/>
    <property type="match status" value="1"/>
</dbReference>
<accession>A0A031JTQ0</accession>
<protein>
    <submittedName>
        <fullName evidence="7">TetR family transcriptional regulator</fullName>
    </submittedName>
</protein>
<dbReference type="InterPro" id="IPR001647">
    <property type="entry name" value="HTH_TetR"/>
</dbReference>
<evidence type="ECO:0000313" key="8">
    <source>
        <dbReference type="Proteomes" id="UP000024329"/>
    </source>
</evidence>
<keyword evidence="3" id="KW-0804">Transcription</keyword>
<evidence type="ECO:0000256" key="1">
    <source>
        <dbReference type="ARBA" id="ARBA00023015"/>
    </source>
</evidence>
<dbReference type="SUPFAM" id="SSF46689">
    <property type="entry name" value="Homeodomain-like"/>
    <property type="match status" value="1"/>
</dbReference>
<comment type="caution">
    <text evidence="7">The sequence shown here is derived from an EMBL/GenBank/DDBJ whole genome shotgun (WGS) entry which is preliminary data.</text>
</comment>
<keyword evidence="2 4" id="KW-0238">DNA-binding</keyword>
<feature type="DNA-binding region" description="H-T-H motif" evidence="4">
    <location>
        <begin position="69"/>
        <end position="88"/>
    </location>
</feature>
<keyword evidence="1" id="KW-0805">Transcription regulation</keyword>
<evidence type="ECO:0000259" key="6">
    <source>
        <dbReference type="PROSITE" id="PS50977"/>
    </source>
</evidence>
<evidence type="ECO:0000256" key="4">
    <source>
        <dbReference type="PROSITE-ProRule" id="PRU00335"/>
    </source>
</evidence>
<dbReference type="EMBL" id="JFYZ01000013">
    <property type="protein sequence ID" value="EZP81156.1"/>
    <property type="molecule type" value="Genomic_DNA"/>
</dbReference>
<reference evidence="7 8" key="1">
    <citation type="submission" date="2014-03" db="EMBL/GenBank/DDBJ databases">
        <title>Whole genome sequence of Novosphingobium resinovorum KF1.</title>
        <authorList>
            <person name="Gan H.M."/>
            <person name="Gan H.Y."/>
            <person name="Chew T.H."/>
            <person name="Savka M.A."/>
        </authorList>
    </citation>
    <scope>NUCLEOTIDE SEQUENCE [LARGE SCALE GENOMIC DNA]</scope>
    <source>
        <strain evidence="7 8">KF1</strain>
    </source>
</reference>
<gene>
    <name evidence="7" type="ORF">BV97_02817</name>
</gene>
<name>A0A031JTQ0_9SPHN</name>
<dbReference type="Gene3D" id="1.10.357.10">
    <property type="entry name" value="Tetracycline Repressor, domain 2"/>
    <property type="match status" value="1"/>
</dbReference>
<dbReference type="PRINTS" id="PR00455">
    <property type="entry name" value="HTHTETR"/>
</dbReference>
<dbReference type="AlphaFoldDB" id="A0A031JTQ0"/>
<evidence type="ECO:0000256" key="3">
    <source>
        <dbReference type="ARBA" id="ARBA00023163"/>
    </source>
</evidence>
<dbReference type="Pfam" id="PF00440">
    <property type="entry name" value="TetR_N"/>
    <property type="match status" value="1"/>
</dbReference>
<dbReference type="PATRIC" id="fig|158500.4.peg.2882"/>
<sequence length="260" mass="29407">MESGEVHVSPGNEKRTTTPGGIAAMQDVIAKKPPVIRRRYTSPAMTERRARIVDTAHRILGEGGVAALTIRRLSEDAGVAQRTLYRLFGDKDGVISATVVDRMVEVREHIARRGATYTLEVVFRELDWMVSELERDSLYARVVIDFVFAPEPRELEVRELTSVAHTRFSGWLNLQRAKGHVRDDLDLPTLVDTHVMHEFVVYRRWALGQCAGDQCRAELHACFLQSAALLLTGDIRETYMRKLAAIQKKIARLKRASTKE</sequence>
<dbReference type="eggNOG" id="COG1309">
    <property type="taxonomic scope" value="Bacteria"/>
</dbReference>
<dbReference type="GO" id="GO:0000976">
    <property type="term" value="F:transcription cis-regulatory region binding"/>
    <property type="evidence" value="ECO:0007669"/>
    <property type="project" value="TreeGrafter"/>
</dbReference>
<dbReference type="Proteomes" id="UP000024329">
    <property type="component" value="Unassembled WGS sequence"/>
</dbReference>
<dbReference type="GO" id="GO:0003700">
    <property type="term" value="F:DNA-binding transcription factor activity"/>
    <property type="evidence" value="ECO:0007669"/>
    <property type="project" value="TreeGrafter"/>
</dbReference>
<evidence type="ECO:0000313" key="7">
    <source>
        <dbReference type="EMBL" id="EZP81156.1"/>
    </source>
</evidence>
<dbReference type="InterPro" id="IPR009057">
    <property type="entry name" value="Homeodomain-like_sf"/>
</dbReference>
<dbReference type="PANTHER" id="PTHR30055:SF234">
    <property type="entry name" value="HTH-TYPE TRANSCRIPTIONAL REGULATOR BETI"/>
    <property type="match status" value="1"/>
</dbReference>
<dbReference type="PROSITE" id="PS50977">
    <property type="entry name" value="HTH_TETR_2"/>
    <property type="match status" value="1"/>
</dbReference>
<dbReference type="InterPro" id="IPR050109">
    <property type="entry name" value="HTH-type_TetR-like_transc_reg"/>
</dbReference>